<comment type="caution">
    <text evidence="7">The sequence shown here is derived from an EMBL/GenBank/DDBJ whole genome shotgun (WGS) entry which is preliminary data.</text>
</comment>
<proteinExistence type="predicted"/>
<evidence type="ECO:0000256" key="2">
    <source>
        <dbReference type="ARBA" id="ARBA00022737"/>
    </source>
</evidence>
<dbReference type="SUPFAM" id="SSF82171">
    <property type="entry name" value="DPP6 N-terminal domain-like"/>
    <property type="match status" value="1"/>
</dbReference>
<sequence length="1438" mass="153576">MIQLGRCLTEHAGLAPARMKTLLDPEDPARLINAVSRMAAAATTVMLFHFVGHGVIGPDRKLYLATQASMDLSVGDPAYQALPFSSLRLTLSQSPAELVVIVLDCCFAGRANPIGSPAGLDLLDTPWPGAYLLSASSAGERAWVLPGKPYTAFTSALIELLDSGDPAGPPGLTLDHVYRHLARVLPEMGLPRPRRQAFDLGGMQVLAPNVAYRSPEPPPVPSRTPGDDDSPYRGLAAYGAQDARYFFGRDELTQNLAARIGTTDPGHGPILVTGPSGSGKSSLLRAGVVPALRAADPRARSLILSPGPDPLTSFVRRVTALGRGPEESQPSTAELVRQIEENAAVADRLLAEAISANPAVDRLHVIVDQFEETFTDCSDERRRRSFVAALAALTSSVVVIALRSDFFGHCAAHPELLAAMASPFIVSAMNTAELCEVIEKPAQVKGLALEAGLVQLLLEDLGAYSEAPGSHSNLPLLSHALLVTWQHRVGDVLTLAAYRATGGITQAIANTADEVMRRLGTSRELLARRIMIRLVRLGDGTADTRRSVALTELLPASGTVARTEAERVLSAFVTARLITLDAGTAEIAHEALLRHWPTLRGWIENDRAGELVRQRLEDAAKAWHDDGRHPSLLDRGPRLDNALAWAETRAGELDPKTQEFLHAGVQNRENERRLERRRVVLRRWAIAGLAMLTVLASAGGGIALKLQADTRREQILTLSRQGAFRADAMRGRDPGTAAQLSLIAYRISPTEQAQSSLLSASGTPTGIKLSGHTGPVIGVAFRPDGRVVSSIGSDNTVRFWDVARQRQVGMLKEPDLPHGTVYEAVWSGDGKSVLVNYRGDAASQLWDVSDVARPKLIGPLSQTKGAWTTAVRHDGQLIAASGPSGPTVLFDARTPDRIAAQLGGFSIGGSWFLAFSPNGQTLLVTQSSWNAELWDVRDPYRPESYSLLPSSAGAGTADFSSDGTRLAVADMLVSLAVFDVENPAEPKKLADLKLNQKTSERPTSVSFSPDGSLLAAAYQNEDMVRIWDVAAKRVVYSLPQVGPVQALDFSPSGDSVATAGNDGAVRIWTLAQWPIASHSDLPNVVTFSPDGKSLASAGMDGVRIWDITPEGGLHSSAMLEGGTNNTESVLAFTADGKRLYFSGSIGQSLYDSSKDGKPSEIRQRKTVDFGQAAGLVVAKDRRILALGAEPSGGTGTTLRGAVPIQIWSLDAQGRLDGQLSSISLGTGDNPPAPVSLAMDPTGRILIGGIDDGSIRVWDVSDPKRPRGIANLTGGKRAINNIAIDPAAKVLAVAADDQPVRLWDISDPARPAPKAVLPDVMGRALKLAFDRRGTLLAVGGDDRSVRVFDVAGSPRLAITLQAHEGPVRAVSFSPVDDLLASVGEDNTVRLWDLDENRVAARICALNVTMMTEEEWQRYVPGLPYDPPCENGRLTPITDE</sequence>
<dbReference type="PROSITE" id="PS50294">
    <property type="entry name" value="WD_REPEATS_REGION"/>
    <property type="match status" value="4"/>
</dbReference>
<gene>
    <name evidence="7" type="ORF">ACFFV7_50315</name>
</gene>
<dbReference type="Gene3D" id="2.130.10.10">
    <property type="entry name" value="YVTN repeat-like/Quinoprotein amine dehydrogenase"/>
    <property type="match status" value="4"/>
</dbReference>
<feature type="domain" description="Novel STAND NTPase 1" evidence="6">
    <location>
        <begin position="231"/>
        <end position="630"/>
    </location>
</feature>
<keyword evidence="1 3" id="KW-0853">WD repeat</keyword>
<feature type="repeat" description="WD" evidence="3">
    <location>
        <begin position="1044"/>
        <end position="1070"/>
    </location>
</feature>
<dbReference type="SMART" id="SM00320">
    <property type="entry name" value="WD40"/>
    <property type="match status" value="10"/>
</dbReference>
<dbReference type="InterPro" id="IPR020472">
    <property type="entry name" value="WD40_PAC1"/>
</dbReference>
<feature type="domain" description="Peptidase C14 caspase" evidence="5">
    <location>
        <begin position="32"/>
        <end position="166"/>
    </location>
</feature>
<evidence type="ECO:0000256" key="3">
    <source>
        <dbReference type="PROSITE-ProRule" id="PRU00221"/>
    </source>
</evidence>
<feature type="repeat" description="WD" evidence="3">
    <location>
        <begin position="1271"/>
        <end position="1305"/>
    </location>
</feature>
<organism evidence="7 8">
    <name type="scientific">Nonomuraea spiralis</name>
    <dbReference type="NCBI Taxonomy" id="46182"/>
    <lineage>
        <taxon>Bacteria</taxon>
        <taxon>Bacillati</taxon>
        <taxon>Actinomycetota</taxon>
        <taxon>Actinomycetes</taxon>
        <taxon>Streptosporangiales</taxon>
        <taxon>Streptosporangiaceae</taxon>
        <taxon>Nonomuraea</taxon>
    </lineage>
</organism>
<keyword evidence="2" id="KW-0677">Repeat</keyword>
<dbReference type="PRINTS" id="PR00320">
    <property type="entry name" value="GPROTEINBRPT"/>
</dbReference>
<dbReference type="Pfam" id="PF00400">
    <property type="entry name" value="WD40"/>
    <property type="match status" value="7"/>
</dbReference>
<dbReference type="SUPFAM" id="SSF52540">
    <property type="entry name" value="P-loop containing nucleoside triphosphate hydrolases"/>
    <property type="match status" value="1"/>
</dbReference>
<protein>
    <submittedName>
        <fullName evidence="7">Caspase family protein</fullName>
    </submittedName>
</protein>
<dbReference type="RefSeq" id="WP_189648269.1">
    <property type="nucleotide sequence ID" value="NZ_JBHMEI010000104.1"/>
</dbReference>
<evidence type="ECO:0000259" key="6">
    <source>
        <dbReference type="Pfam" id="PF20703"/>
    </source>
</evidence>
<dbReference type="PANTHER" id="PTHR19879">
    <property type="entry name" value="TRANSCRIPTION INITIATION FACTOR TFIID"/>
    <property type="match status" value="1"/>
</dbReference>
<dbReference type="InterPro" id="IPR049052">
    <property type="entry name" value="nSTAND1"/>
</dbReference>
<evidence type="ECO:0000256" key="4">
    <source>
        <dbReference type="SAM" id="MobiDB-lite"/>
    </source>
</evidence>
<feature type="repeat" description="WD" evidence="3">
    <location>
        <begin position="769"/>
        <end position="810"/>
    </location>
</feature>
<feature type="repeat" description="WD" evidence="3">
    <location>
        <begin position="1235"/>
        <end position="1267"/>
    </location>
</feature>
<dbReference type="CDD" id="cd00200">
    <property type="entry name" value="WD40"/>
    <property type="match status" value="1"/>
</dbReference>
<dbReference type="InterPro" id="IPR019775">
    <property type="entry name" value="WD40_repeat_CS"/>
</dbReference>
<dbReference type="Proteomes" id="UP001589647">
    <property type="component" value="Unassembled WGS sequence"/>
</dbReference>
<dbReference type="PROSITE" id="PS00678">
    <property type="entry name" value="WD_REPEATS_1"/>
    <property type="match status" value="3"/>
</dbReference>
<dbReference type="PROSITE" id="PS50082">
    <property type="entry name" value="WD_REPEATS_2"/>
    <property type="match status" value="5"/>
</dbReference>
<dbReference type="SUPFAM" id="SSF50978">
    <property type="entry name" value="WD40 repeat-like"/>
    <property type="match status" value="1"/>
</dbReference>
<name>A0ABV5IY50_9ACTN</name>
<dbReference type="InterPro" id="IPR015943">
    <property type="entry name" value="WD40/YVTN_repeat-like_dom_sf"/>
</dbReference>
<dbReference type="Pfam" id="PF00656">
    <property type="entry name" value="Peptidase_C14"/>
    <property type="match status" value="1"/>
</dbReference>
<dbReference type="InterPro" id="IPR011600">
    <property type="entry name" value="Pept_C14_caspase"/>
</dbReference>
<reference evidence="7 8" key="1">
    <citation type="submission" date="2024-09" db="EMBL/GenBank/DDBJ databases">
        <authorList>
            <person name="Sun Q."/>
            <person name="Mori K."/>
        </authorList>
    </citation>
    <scope>NUCLEOTIDE SEQUENCE [LARGE SCALE GENOMIC DNA]</scope>
    <source>
        <strain evidence="7 8">CCM 3426</strain>
    </source>
</reference>
<evidence type="ECO:0000259" key="5">
    <source>
        <dbReference type="Pfam" id="PF00656"/>
    </source>
</evidence>
<feature type="repeat" description="WD" evidence="3">
    <location>
        <begin position="1359"/>
        <end position="1400"/>
    </location>
</feature>
<evidence type="ECO:0000256" key="1">
    <source>
        <dbReference type="ARBA" id="ARBA00022574"/>
    </source>
</evidence>
<dbReference type="PANTHER" id="PTHR19879:SF9">
    <property type="entry name" value="TRANSCRIPTION INITIATION FACTOR TFIID SUBUNIT 5"/>
    <property type="match status" value="1"/>
</dbReference>
<evidence type="ECO:0000313" key="7">
    <source>
        <dbReference type="EMBL" id="MFB9209458.1"/>
    </source>
</evidence>
<dbReference type="InterPro" id="IPR001680">
    <property type="entry name" value="WD40_rpt"/>
</dbReference>
<dbReference type="EMBL" id="JBHMEI010000104">
    <property type="protein sequence ID" value="MFB9209458.1"/>
    <property type="molecule type" value="Genomic_DNA"/>
</dbReference>
<dbReference type="Gene3D" id="3.40.50.300">
    <property type="entry name" value="P-loop containing nucleotide triphosphate hydrolases"/>
    <property type="match status" value="1"/>
</dbReference>
<dbReference type="Gene3D" id="3.40.50.1460">
    <property type="match status" value="1"/>
</dbReference>
<evidence type="ECO:0000313" key="8">
    <source>
        <dbReference type="Proteomes" id="UP001589647"/>
    </source>
</evidence>
<accession>A0ABV5IY50</accession>
<keyword evidence="8" id="KW-1185">Reference proteome</keyword>
<dbReference type="NCBIfam" id="NF047832">
    <property type="entry name" value="caspase_w_EACC1"/>
    <property type="match status" value="1"/>
</dbReference>
<dbReference type="InterPro" id="IPR036322">
    <property type="entry name" value="WD40_repeat_dom_sf"/>
</dbReference>
<dbReference type="InterPro" id="IPR027417">
    <property type="entry name" value="P-loop_NTPase"/>
</dbReference>
<feature type="region of interest" description="Disordered" evidence="4">
    <location>
        <begin position="211"/>
        <end position="231"/>
    </location>
</feature>
<dbReference type="Pfam" id="PF20703">
    <property type="entry name" value="nSTAND1"/>
    <property type="match status" value="1"/>
</dbReference>